<name>A0A1G1XMT5_9BACT</name>
<dbReference type="Pfam" id="PF01281">
    <property type="entry name" value="Ribosomal_L9_N"/>
    <property type="match status" value="1"/>
</dbReference>
<evidence type="ECO:0000256" key="3">
    <source>
        <dbReference type="ARBA" id="ARBA00022884"/>
    </source>
</evidence>
<keyword evidence="2 7" id="KW-0699">rRNA-binding</keyword>
<evidence type="ECO:0000256" key="7">
    <source>
        <dbReference type="HAMAP-Rule" id="MF_00503"/>
    </source>
</evidence>
<dbReference type="SUPFAM" id="SSF55658">
    <property type="entry name" value="L9 N-domain-like"/>
    <property type="match status" value="1"/>
</dbReference>
<dbReference type="SUPFAM" id="SSF55653">
    <property type="entry name" value="Ribosomal protein L9 C-domain"/>
    <property type="match status" value="1"/>
</dbReference>
<evidence type="ECO:0000256" key="4">
    <source>
        <dbReference type="ARBA" id="ARBA00022980"/>
    </source>
</evidence>
<feature type="domain" description="Large ribosomal subunit protein bL9 C-terminal" evidence="9">
    <location>
        <begin position="100"/>
        <end position="165"/>
    </location>
</feature>
<accession>A0A1G1XMT5</accession>
<dbReference type="AlphaFoldDB" id="A0A1G1XMT5"/>
<comment type="caution">
    <text evidence="10">The sequence shown here is derived from an EMBL/GenBank/DDBJ whole genome shotgun (WGS) entry which is preliminary data.</text>
</comment>
<evidence type="ECO:0000313" key="11">
    <source>
        <dbReference type="Proteomes" id="UP000176498"/>
    </source>
</evidence>
<dbReference type="Pfam" id="PF03948">
    <property type="entry name" value="Ribosomal_L9_C"/>
    <property type="match status" value="1"/>
</dbReference>
<evidence type="ECO:0000256" key="6">
    <source>
        <dbReference type="ARBA" id="ARBA00035292"/>
    </source>
</evidence>
<dbReference type="InterPro" id="IPR009027">
    <property type="entry name" value="Ribosomal_bL9/RNase_H1_N"/>
</dbReference>
<organism evidence="10 11">
    <name type="scientific">Candidatus Buchananbacteria bacterium RBG_13_36_9</name>
    <dbReference type="NCBI Taxonomy" id="1797530"/>
    <lineage>
        <taxon>Bacteria</taxon>
        <taxon>Candidatus Buchananiibacteriota</taxon>
    </lineage>
</organism>
<dbReference type="Gene3D" id="3.10.430.100">
    <property type="entry name" value="Ribosomal protein L9, C-terminal domain"/>
    <property type="match status" value="1"/>
</dbReference>
<dbReference type="Proteomes" id="UP000176498">
    <property type="component" value="Unassembled WGS sequence"/>
</dbReference>
<dbReference type="EMBL" id="MHHZ01000021">
    <property type="protein sequence ID" value="OGY41224.1"/>
    <property type="molecule type" value="Genomic_DNA"/>
</dbReference>
<evidence type="ECO:0000256" key="1">
    <source>
        <dbReference type="ARBA" id="ARBA00010605"/>
    </source>
</evidence>
<comment type="similarity">
    <text evidence="1 7">Belongs to the bacterial ribosomal protein bL9 family.</text>
</comment>
<dbReference type="HAMAP" id="MF_00503">
    <property type="entry name" value="Ribosomal_bL9"/>
    <property type="match status" value="1"/>
</dbReference>
<evidence type="ECO:0000256" key="5">
    <source>
        <dbReference type="ARBA" id="ARBA00023274"/>
    </source>
</evidence>
<evidence type="ECO:0000313" key="10">
    <source>
        <dbReference type="EMBL" id="OGY41224.1"/>
    </source>
</evidence>
<evidence type="ECO:0000259" key="8">
    <source>
        <dbReference type="Pfam" id="PF01281"/>
    </source>
</evidence>
<reference evidence="10 11" key="1">
    <citation type="journal article" date="2016" name="Nat. Commun.">
        <title>Thousands of microbial genomes shed light on interconnected biogeochemical processes in an aquifer system.</title>
        <authorList>
            <person name="Anantharaman K."/>
            <person name="Brown C.T."/>
            <person name="Hug L.A."/>
            <person name="Sharon I."/>
            <person name="Castelle C.J."/>
            <person name="Probst A.J."/>
            <person name="Thomas B.C."/>
            <person name="Singh A."/>
            <person name="Wilkins M.J."/>
            <person name="Karaoz U."/>
            <person name="Brodie E.L."/>
            <person name="Williams K.H."/>
            <person name="Hubbard S.S."/>
            <person name="Banfield J.F."/>
        </authorList>
    </citation>
    <scope>NUCLEOTIDE SEQUENCE [LARGE SCALE GENOMIC DNA]</scope>
</reference>
<dbReference type="PANTHER" id="PTHR21368">
    <property type="entry name" value="50S RIBOSOMAL PROTEIN L9"/>
    <property type="match status" value="1"/>
</dbReference>
<dbReference type="InterPro" id="IPR020070">
    <property type="entry name" value="Ribosomal_bL9_N"/>
</dbReference>
<dbReference type="InterPro" id="IPR036935">
    <property type="entry name" value="Ribosomal_bL9_N_sf"/>
</dbReference>
<keyword evidence="3 7" id="KW-0694">RNA-binding</keyword>
<dbReference type="InterPro" id="IPR020069">
    <property type="entry name" value="Ribosomal_bL9_C"/>
</dbReference>
<dbReference type="GO" id="GO:0005840">
    <property type="term" value="C:ribosome"/>
    <property type="evidence" value="ECO:0007669"/>
    <property type="project" value="UniProtKB-KW"/>
</dbReference>
<dbReference type="GO" id="GO:0003735">
    <property type="term" value="F:structural constituent of ribosome"/>
    <property type="evidence" value="ECO:0007669"/>
    <property type="project" value="InterPro"/>
</dbReference>
<sequence>MKVILLKNVPDLGQTGEIKQVSDGFARNYLLPKNLVKIATDLSAKEMGLKKKSQIKALETRSKKFKEIAKKINNTKIILKAKASASASADTKVLADKEASADKDDKNTLYAAITAVKIAEELKNRKYIIDPKYIKLEQPIKQLGYYDILIDFGAGVTAKVGLTVTREE</sequence>
<dbReference type="GO" id="GO:0006412">
    <property type="term" value="P:translation"/>
    <property type="evidence" value="ECO:0007669"/>
    <property type="project" value="UniProtKB-UniRule"/>
</dbReference>
<protein>
    <recommendedName>
        <fullName evidence="6 7">Large ribosomal subunit protein bL9</fullName>
    </recommendedName>
</protein>
<dbReference type="InterPro" id="IPR036791">
    <property type="entry name" value="Ribosomal_bL9_C_sf"/>
</dbReference>
<dbReference type="GO" id="GO:0019843">
    <property type="term" value="F:rRNA binding"/>
    <property type="evidence" value="ECO:0007669"/>
    <property type="project" value="UniProtKB-UniRule"/>
</dbReference>
<gene>
    <name evidence="7" type="primary">rplI</name>
    <name evidence="10" type="ORF">A2Y82_02225</name>
</gene>
<keyword evidence="5 7" id="KW-0687">Ribonucleoprotein</keyword>
<dbReference type="InterPro" id="IPR020594">
    <property type="entry name" value="Ribosomal_bL9_bac/chp"/>
</dbReference>
<evidence type="ECO:0000256" key="2">
    <source>
        <dbReference type="ARBA" id="ARBA00022730"/>
    </source>
</evidence>
<dbReference type="InterPro" id="IPR000244">
    <property type="entry name" value="Ribosomal_bL9"/>
</dbReference>
<keyword evidence="4 7" id="KW-0689">Ribosomal protein</keyword>
<dbReference type="GO" id="GO:1990904">
    <property type="term" value="C:ribonucleoprotein complex"/>
    <property type="evidence" value="ECO:0007669"/>
    <property type="project" value="UniProtKB-KW"/>
</dbReference>
<evidence type="ECO:0000259" key="9">
    <source>
        <dbReference type="Pfam" id="PF03948"/>
    </source>
</evidence>
<feature type="domain" description="Ribosomal protein L9" evidence="8">
    <location>
        <begin position="1"/>
        <end position="45"/>
    </location>
</feature>
<dbReference type="Gene3D" id="3.40.5.10">
    <property type="entry name" value="Ribosomal protein L9, N-terminal domain"/>
    <property type="match status" value="1"/>
</dbReference>
<proteinExistence type="inferred from homology"/>
<comment type="function">
    <text evidence="7">Binds to the 23S rRNA.</text>
</comment>